<feature type="domain" description="4Fe-4S ferredoxin-type" evidence="1">
    <location>
        <begin position="12"/>
        <end position="42"/>
    </location>
</feature>
<evidence type="ECO:0000313" key="2">
    <source>
        <dbReference type="EMBL" id="QKJ66580.1"/>
    </source>
</evidence>
<protein>
    <recommendedName>
        <fullName evidence="1">4Fe-4S ferredoxin-type domain-containing protein</fullName>
    </recommendedName>
</protein>
<accession>A0A6M8ST43</accession>
<reference evidence="2 3" key="1">
    <citation type="submission" date="2020-05" db="EMBL/GenBank/DDBJ databases">
        <title>Complete genome sequence of Deefgea sp. D17.</title>
        <authorList>
            <person name="Bae J.-W."/>
            <person name="Han J.E."/>
        </authorList>
    </citation>
    <scope>NUCLEOTIDE SEQUENCE [LARGE SCALE GENOMIC DNA]</scope>
    <source>
        <strain evidence="2 3">D17</strain>
    </source>
</reference>
<evidence type="ECO:0000313" key="3">
    <source>
        <dbReference type="Proteomes" id="UP000504844"/>
    </source>
</evidence>
<dbReference type="KEGG" id="dee:HQN60_07605"/>
<keyword evidence="3" id="KW-1185">Reference proteome</keyword>
<dbReference type="InterPro" id="IPR017896">
    <property type="entry name" value="4Fe4S_Fe-S-bd"/>
</dbReference>
<organism evidence="2 3">
    <name type="scientific">Deefgea piscis</name>
    <dbReference type="NCBI Taxonomy" id="2739061"/>
    <lineage>
        <taxon>Bacteria</taxon>
        <taxon>Pseudomonadati</taxon>
        <taxon>Pseudomonadota</taxon>
        <taxon>Betaproteobacteria</taxon>
        <taxon>Neisseriales</taxon>
        <taxon>Chitinibacteraceae</taxon>
        <taxon>Deefgea</taxon>
    </lineage>
</organism>
<sequence>MQTIHLHPLAPAKPTMGAVCNGCGVCCAAEPCPVGVLISRKRRGRCVALVWDEGQNRYWCGMLLEPARYLPINWPWLNRRISRWAQRSIAAGLGCDSDSVVATEHDA</sequence>
<dbReference type="Proteomes" id="UP000504844">
    <property type="component" value="Chromosome"/>
</dbReference>
<dbReference type="PROSITE" id="PS51379">
    <property type="entry name" value="4FE4S_FER_2"/>
    <property type="match status" value="1"/>
</dbReference>
<dbReference type="AlphaFoldDB" id="A0A6M8ST43"/>
<proteinExistence type="predicted"/>
<dbReference type="EMBL" id="CP054143">
    <property type="protein sequence ID" value="QKJ66580.1"/>
    <property type="molecule type" value="Genomic_DNA"/>
</dbReference>
<name>A0A6M8ST43_9NEIS</name>
<evidence type="ECO:0000259" key="1">
    <source>
        <dbReference type="PROSITE" id="PS51379"/>
    </source>
</evidence>
<dbReference type="RefSeq" id="WP_173533084.1">
    <property type="nucleotide sequence ID" value="NZ_CP054143.1"/>
</dbReference>
<gene>
    <name evidence="2" type="ORF">HQN60_07605</name>
</gene>